<comment type="caution">
    <text evidence="2">The sequence shown here is derived from an EMBL/GenBank/DDBJ whole genome shotgun (WGS) entry which is preliminary data.</text>
</comment>
<organism evidence="2 3">
    <name type="scientific">Aphanizomenon flos-aquae LD13</name>
    <dbReference type="NCBI Taxonomy" id="1710894"/>
    <lineage>
        <taxon>Bacteria</taxon>
        <taxon>Bacillati</taxon>
        <taxon>Cyanobacteriota</taxon>
        <taxon>Cyanophyceae</taxon>
        <taxon>Nostocales</taxon>
        <taxon>Aphanizomenonaceae</taxon>
        <taxon>Aphanizomenon</taxon>
    </lineage>
</organism>
<dbReference type="Proteomes" id="UP000092382">
    <property type="component" value="Unassembled WGS sequence"/>
</dbReference>
<evidence type="ECO:0000313" key="3">
    <source>
        <dbReference type="Proteomes" id="UP000092382"/>
    </source>
</evidence>
<name>A0A1B7W0R8_APHFL</name>
<proteinExistence type="predicted"/>
<evidence type="ECO:0000256" key="1">
    <source>
        <dbReference type="SAM" id="MobiDB-lite"/>
    </source>
</evidence>
<dbReference type="EMBL" id="LJOY01000006">
    <property type="protein sequence ID" value="OBQ26863.1"/>
    <property type="molecule type" value="Genomic_DNA"/>
</dbReference>
<feature type="compositionally biased region" description="Polar residues" evidence="1">
    <location>
        <begin position="49"/>
        <end position="60"/>
    </location>
</feature>
<dbReference type="PATRIC" id="fig|1710894.3.peg.870"/>
<protein>
    <submittedName>
        <fullName evidence="2">Uncharacterized protein</fullName>
    </submittedName>
</protein>
<feature type="region of interest" description="Disordered" evidence="1">
    <location>
        <begin position="84"/>
        <end position="114"/>
    </location>
</feature>
<evidence type="ECO:0000313" key="2">
    <source>
        <dbReference type="EMBL" id="OBQ26863.1"/>
    </source>
</evidence>
<feature type="compositionally biased region" description="Basic and acidic residues" evidence="1">
    <location>
        <begin position="84"/>
        <end position="113"/>
    </location>
</feature>
<dbReference type="AlphaFoldDB" id="A0A1B7W0R8"/>
<feature type="region of interest" description="Disordered" evidence="1">
    <location>
        <begin position="42"/>
        <end position="64"/>
    </location>
</feature>
<accession>A0A1B7W0R8</accession>
<dbReference type="STRING" id="1803587.GCA_001593825_02373"/>
<gene>
    <name evidence="2" type="ORF">AN481_03090</name>
</gene>
<reference evidence="2 3" key="1">
    <citation type="submission" date="2015-09" db="EMBL/GenBank/DDBJ databases">
        <title>Whole genome shotgun sequence assembly of Aphanizomenon flos-aquae UKL13.</title>
        <authorList>
            <person name="Driscoll C."/>
        </authorList>
    </citation>
    <scope>NUCLEOTIDE SEQUENCE [LARGE SCALE GENOMIC DNA]</scope>
    <source>
        <strain evidence="2">MDT13</strain>
    </source>
</reference>
<sequence>MKINTTVLLTLILLTLMLGVGSASGFLGFTLGSMALKGVTTPDGRPLSKFNSNKGNNTQEGSRRPALAFLKEEDILQVVKSRINDKSKDNKSNKSAAEEIKISKPKPKEEPIAEKVSQPGFPVTAESEGVSMSVKSVHYSGGDLLLRVNMQNNSSDSVRFLYSFLDITDDKGRTLNAISEGLPVELPAKSGEFKGTISVPTALLDDVKQISLSLTDYPAQKLKLKLSDIPVEKAN</sequence>